<feature type="region of interest" description="Disordered" evidence="7">
    <location>
        <begin position="973"/>
        <end position="1011"/>
    </location>
</feature>
<dbReference type="PROSITE" id="PS50297">
    <property type="entry name" value="ANK_REP_REGION"/>
    <property type="match status" value="1"/>
</dbReference>
<dbReference type="PANTHER" id="PTHR15897:SF2">
    <property type="entry name" value="ANKYRIN REPEAT AND MYND DOMAIN-CONTAINING PROTEIN 1"/>
    <property type="match status" value="1"/>
</dbReference>
<feature type="region of interest" description="Disordered" evidence="7">
    <location>
        <begin position="401"/>
        <end position="463"/>
    </location>
</feature>
<dbReference type="Pfam" id="PF01753">
    <property type="entry name" value="zf-MYND"/>
    <property type="match status" value="1"/>
</dbReference>
<dbReference type="PROSITE" id="PS01360">
    <property type="entry name" value="ZF_MYND_1"/>
    <property type="match status" value="1"/>
</dbReference>
<evidence type="ECO:0000256" key="2">
    <source>
        <dbReference type="ARBA" id="ARBA00022737"/>
    </source>
</evidence>
<dbReference type="PROSITE" id="PS50865">
    <property type="entry name" value="ZF_MYND_2"/>
    <property type="match status" value="1"/>
</dbReference>
<evidence type="ECO:0000256" key="4">
    <source>
        <dbReference type="ARBA" id="ARBA00022833"/>
    </source>
</evidence>
<keyword evidence="3 6" id="KW-0863">Zinc-finger</keyword>
<dbReference type="SMART" id="SM00698">
    <property type="entry name" value="MORN"/>
    <property type="match status" value="4"/>
</dbReference>
<accession>A0A9D3QEI5</accession>
<keyword evidence="2" id="KW-0677">Repeat</keyword>
<feature type="compositionally biased region" description="Polar residues" evidence="7">
    <location>
        <begin position="659"/>
        <end position="675"/>
    </location>
</feature>
<dbReference type="OrthoDB" id="48314at2759"/>
<feature type="region of interest" description="Disordered" evidence="7">
    <location>
        <begin position="653"/>
        <end position="688"/>
    </location>
</feature>
<evidence type="ECO:0000256" key="6">
    <source>
        <dbReference type="PROSITE-ProRule" id="PRU00134"/>
    </source>
</evidence>
<dbReference type="SUPFAM" id="SSF82185">
    <property type="entry name" value="Histone H3 K4-specific methyltransferase SET7/9 N-terminal domain"/>
    <property type="match status" value="1"/>
</dbReference>
<dbReference type="PROSITE" id="PS50088">
    <property type="entry name" value="ANK_REPEAT"/>
    <property type="match status" value="3"/>
</dbReference>
<dbReference type="SUPFAM" id="SSF144232">
    <property type="entry name" value="HIT/MYND zinc finger-like"/>
    <property type="match status" value="1"/>
</dbReference>
<dbReference type="InterPro" id="IPR036770">
    <property type="entry name" value="Ankyrin_rpt-contain_sf"/>
</dbReference>
<dbReference type="GO" id="GO:0008270">
    <property type="term" value="F:zinc ion binding"/>
    <property type="evidence" value="ECO:0007669"/>
    <property type="project" value="UniProtKB-KW"/>
</dbReference>
<sequence>MPTSEGVTASAKFPNFLEGALNIGQRSIDSRGGYTGGTGRGGKKHGAGVQEWPDGSRYVGEFVNGLKHGKGVFTWANGEFYDGSFYKDYRHGNGTYTWSGGSRFTGKFYRNRKEGYGTQHLADGTVFQGLYHADERFGPGVATYPDGRQDVGLWHRERLWKLCTRVGGAFSLSAVPGYAAWVTPGRKAGSGGPADPSVLPHRERTEDAPFVLPPGMETYSTDSDHLPLPLCARNELDLHFFQGRGCVSDVDPPVSGFLPLQQRMQGHVHRHRFEAEAQDWDVAAVLSGNRERFGPKGPLELTSECLILAASRGDLQGVHGILREGAVHPDVGDATGHTALAAASMNCHNDVIHLLLDCGADVNKLNGEGMSALAVCSVLYYPFASLHKTVAERALHKTLPSSQDCEMQPPLGSSPHESTVEAEAKWSTAQNEETDPTNPVDPTSVGAEQVNRKPSSTTGPEVRSIQVLDGHIQVGSVPWPESGGRLEEEFSIAGGSVFDSALSQASLRVWVTENALQQTAEALSRASLVRPANTQETVRKMAHMKTEHRARWATMKLLLGRGGDPNASSVPMPVLFLAIKARHVQAVRHLLECGARTDVPLPPERKGLYPLHIAAGLPGPEGPRITELLLHALADPDMRAQDADEVFELDKNTVEPQADYSNKTASFPSSLTQDKSFPREPPEEGGRTPLHVACQRDTDHAVSRDVVSLLLSHKSNTNLLWSGHSALSLAIASGNDLAVDELLAWGADPNLPLTRHVGSALCAVANINYNCGQHPQSRVKLLEKLIKAGANILMPVVYGEGRRSTVGTAVDYAYYAFQQDARIAHTPYHALSSKEREVYNARRQLLAQMGDLLRRAAVGAERQRLEREQSLGVRSISPTEKFLYIGAGATPPGVKHSAVSVHEQQRKEGESETKTNIRKPLFRYCYQCGRSAGVTLTPCSRCREVFYCGKACKMKAWNDHHKDECIRVSGRAKGRSCTPRKDRAKTAAAPQQGSAATAARAQTAAWTPGKEVKDGWELRENYSFN</sequence>
<evidence type="ECO:0000313" key="9">
    <source>
        <dbReference type="EMBL" id="KAG7488355.1"/>
    </source>
</evidence>
<comment type="caution">
    <text evidence="9">The sequence shown here is derived from an EMBL/GenBank/DDBJ whole genome shotgun (WGS) entry which is preliminary data.</text>
</comment>
<dbReference type="AlphaFoldDB" id="A0A9D3QEI5"/>
<protein>
    <recommendedName>
        <fullName evidence="8">MYND-type domain-containing protein</fullName>
    </recommendedName>
</protein>
<evidence type="ECO:0000256" key="7">
    <source>
        <dbReference type="SAM" id="MobiDB-lite"/>
    </source>
</evidence>
<dbReference type="PANTHER" id="PTHR15897">
    <property type="entry name" value="ANKYRIN REPEAT AND MYND DOMAIN PROTEIN 1"/>
    <property type="match status" value="1"/>
</dbReference>
<evidence type="ECO:0000313" key="10">
    <source>
        <dbReference type="Proteomes" id="UP001046870"/>
    </source>
</evidence>
<dbReference type="FunFam" id="2.20.110.10:FF:000002">
    <property type="entry name" value="Phosphatidylinositol 4-phosphate 5-kinase 8"/>
    <property type="match status" value="1"/>
</dbReference>
<name>A0A9D3QEI5_MEGAT</name>
<keyword evidence="4" id="KW-0862">Zinc</keyword>
<evidence type="ECO:0000256" key="5">
    <source>
        <dbReference type="PROSITE-ProRule" id="PRU00023"/>
    </source>
</evidence>
<dbReference type="SMART" id="SM00248">
    <property type="entry name" value="ANK"/>
    <property type="match status" value="6"/>
</dbReference>
<feature type="repeat" description="ANK" evidence="5">
    <location>
        <begin position="335"/>
        <end position="367"/>
    </location>
</feature>
<dbReference type="InterPro" id="IPR002110">
    <property type="entry name" value="Ankyrin_rpt"/>
</dbReference>
<dbReference type="InterPro" id="IPR002893">
    <property type="entry name" value="Znf_MYND"/>
</dbReference>
<dbReference type="InterPro" id="IPR003409">
    <property type="entry name" value="MORN"/>
</dbReference>
<evidence type="ECO:0000256" key="3">
    <source>
        <dbReference type="ARBA" id="ARBA00022771"/>
    </source>
</evidence>
<dbReference type="Gene3D" id="1.25.40.20">
    <property type="entry name" value="Ankyrin repeat-containing domain"/>
    <property type="match status" value="3"/>
</dbReference>
<keyword evidence="10" id="KW-1185">Reference proteome</keyword>
<evidence type="ECO:0000256" key="1">
    <source>
        <dbReference type="ARBA" id="ARBA00022723"/>
    </source>
</evidence>
<dbReference type="Pfam" id="PF02493">
    <property type="entry name" value="MORN"/>
    <property type="match status" value="5"/>
</dbReference>
<evidence type="ECO:0000259" key="8">
    <source>
        <dbReference type="PROSITE" id="PS50865"/>
    </source>
</evidence>
<dbReference type="EMBL" id="JAFDVH010000002">
    <property type="protein sequence ID" value="KAG7488355.1"/>
    <property type="molecule type" value="Genomic_DNA"/>
</dbReference>
<keyword evidence="5" id="KW-0040">ANK repeat</keyword>
<keyword evidence="1" id="KW-0479">Metal-binding</keyword>
<feature type="repeat" description="ANK" evidence="5">
    <location>
        <begin position="685"/>
        <end position="722"/>
    </location>
</feature>
<reference evidence="9" key="1">
    <citation type="submission" date="2021-01" db="EMBL/GenBank/DDBJ databases">
        <authorList>
            <person name="Zahm M."/>
            <person name="Roques C."/>
            <person name="Cabau C."/>
            <person name="Klopp C."/>
            <person name="Donnadieu C."/>
            <person name="Jouanno E."/>
            <person name="Lampietro C."/>
            <person name="Louis A."/>
            <person name="Herpin A."/>
            <person name="Echchiki A."/>
            <person name="Berthelot C."/>
            <person name="Parey E."/>
            <person name="Roest-Crollius H."/>
            <person name="Braasch I."/>
            <person name="Postlethwait J."/>
            <person name="Bobe J."/>
            <person name="Montfort J."/>
            <person name="Bouchez O."/>
            <person name="Begum T."/>
            <person name="Mejri S."/>
            <person name="Adams A."/>
            <person name="Chen W.-J."/>
            <person name="Guiguen Y."/>
        </authorList>
    </citation>
    <scope>NUCLEOTIDE SEQUENCE</scope>
    <source>
        <strain evidence="9">YG-15Mar2019-1</strain>
        <tissue evidence="9">Brain</tissue>
    </source>
</reference>
<dbReference type="Pfam" id="PF12796">
    <property type="entry name" value="Ank_2"/>
    <property type="match status" value="2"/>
</dbReference>
<dbReference type="SUPFAM" id="SSF48403">
    <property type="entry name" value="Ankyrin repeat"/>
    <property type="match status" value="1"/>
</dbReference>
<proteinExistence type="predicted"/>
<organism evidence="9 10">
    <name type="scientific">Megalops atlanticus</name>
    <name type="common">Tarpon</name>
    <name type="synonym">Clupea gigantea</name>
    <dbReference type="NCBI Taxonomy" id="7932"/>
    <lineage>
        <taxon>Eukaryota</taxon>
        <taxon>Metazoa</taxon>
        <taxon>Chordata</taxon>
        <taxon>Craniata</taxon>
        <taxon>Vertebrata</taxon>
        <taxon>Euteleostomi</taxon>
        <taxon>Actinopterygii</taxon>
        <taxon>Neopterygii</taxon>
        <taxon>Teleostei</taxon>
        <taxon>Elopiformes</taxon>
        <taxon>Megalopidae</taxon>
        <taxon>Megalops</taxon>
    </lineage>
</organism>
<feature type="region of interest" description="Disordered" evidence="7">
    <location>
        <begin position="28"/>
        <end position="49"/>
    </location>
</feature>
<feature type="domain" description="MYND-type" evidence="8">
    <location>
        <begin position="925"/>
        <end position="965"/>
    </location>
</feature>
<dbReference type="InterPro" id="IPR053064">
    <property type="entry name" value="Ankyrin-MYND_domain-protein"/>
</dbReference>
<feature type="compositionally biased region" description="Polar residues" evidence="7">
    <location>
        <begin position="427"/>
        <end position="441"/>
    </location>
</feature>
<gene>
    <name evidence="9" type="ORF">MATL_G00034500</name>
</gene>
<dbReference type="Gene3D" id="2.20.110.10">
    <property type="entry name" value="Histone H3 K4-specific methyltransferase SET7/9 N-terminal domain"/>
    <property type="match status" value="2"/>
</dbReference>
<dbReference type="Gene3D" id="6.10.140.2220">
    <property type="match status" value="1"/>
</dbReference>
<dbReference type="Proteomes" id="UP001046870">
    <property type="component" value="Chromosome 2"/>
</dbReference>
<feature type="compositionally biased region" description="Basic and acidic residues" evidence="7">
    <location>
        <begin position="676"/>
        <end position="686"/>
    </location>
</feature>
<feature type="repeat" description="ANK" evidence="5">
    <location>
        <begin position="722"/>
        <end position="754"/>
    </location>
</feature>
<feature type="compositionally biased region" description="Low complexity" evidence="7">
    <location>
        <begin position="986"/>
        <end position="1005"/>
    </location>
</feature>